<comment type="caution">
    <text evidence="1">The sequence shown here is derived from an EMBL/GenBank/DDBJ whole genome shotgun (WGS) entry which is preliminary data.</text>
</comment>
<accession>A0ACC3TGB4</accession>
<organism evidence="1 2">
    <name type="scientific">Lipomyces orientalis</name>
    <dbReference type="NCBI Taxonomy" id="1233043"/>
    <lineage>
        <taxon>Eukaryota</taxon>
        <taxon>Fungi</taxon>
        <taxon>Dikarya</taxon>
        <taxon>Ascomycota</taxon>
        <taxon>Saccharomycotina</taxon>
        <taxon>Lipomycetes</taxon>
        <taxon>Lipomycetales</taxon>
        <taxon>Lipomycetaceae</taxon>
        <taxon>Lipomyces</taxon>
    </lineage>
</organism>
<protein>
    <submittedName>
        <fullName evidence="1">Uncharacterized protein</fullName>
    </submittedName>
</protein>
<keyword evidence="2" id="KW-1185">Reference proteome</keyword>
<name>A0ACC3TGB4_9ASCO</name>
<reference evidence="2" key="1">
    <citation type="journal article" date="2024" name="Front. Bioeng. Biotechnol.">
        <title>Genome-scale model development and genomic sequencing of the oleaginous clade Lipomyces.</title>
        <authorList>
            <person name="Czajka J.J."/>
            <person name="Han Y."/>
            <person name="Kim J."/>
            <person name="Mondo S.J."/>
            <person name="Hofstad B.A."/>
            <person name="Robles A."/>
            <person name="Haridas S."/>
            <person name="Riley R."/>
            <person name="LaButti K."/>
            <person name="Pangilinan J."/>
            <person name="Andreopoulos W."/>
            <person name="Lipzen A."/>
            <person name="Yan J."/>
            <person name="Wang M."/>
            <person name="Ng V."/>
            <person name="Grigoriev I.V."/>
            <person name="Spatafora J.W."/>
            <person name="Magnuson J.K."/>
            <person name="Baker S.E."/>
            <person name="Pomraning K.R."/>
        </authorList>
    </citation>
    <scope>NUCLEOTIDE SEQUENCE [LARGE SCALE GENOMIC DNA]</scope>
    <source>
        <strain evidence="2">CBS 10300</strain>
    </source>
</reference>
<evidence type="ECO:0000313" key="2">
    <source>
        <dbReference type="Proteomes" id="UP001489719"/>
    </source>
</evidence>
<dbReference type="Proteomes" id="UP001489719">
    <property type="component" value="Unassembled WGS sequence"/>
</dbReference>
<dbReference type="EMBL" id="MU970154">
    <property type="protein sequence ID" value="KAK9319917.1"/>
    <property type="molecule type" value="Genomic_DNA"/>
</dbReference>
<evidence type="ECO:0000313" key="1">
    <source>
        <dbReference type="EMBL" id="KAK9319917.1"/>
    </source>
</evidence>
<proteinExistence type="predicted"/>
<gene>
    <name evidence="1" type="ORF">V1517DRAFT_341257</name>
</gene>
<sequence>MISIQDILNPCDERQQPPQRSVSVPRSTIPLSTTTGNMLSPAMSLHSDGDDADADADDNGSTTSRSDGFVRYECVCAGADSDCHVDVPARKVVSHIFGRNKRQTLAIPEDMWVSICRRHYQRESYRKETFPILQTKLVRMQLDKLEQWGKVSSFSVIRSKPKRYASRNSYATPLSPRSQSYPLPANDIDIQTVIDGIVDDQSPHSFSEIKRLLVTIQEYLERETDPSLRVFPNIEILPNIEGPLAYVRRGRKRGSSSSSDSTFLSEEISVTPKRRRPSVAMTDRQPLVLAPKAPPTTAAPAPARSIASQYSYHSYPEPELRRLSTESDPRLFPSQPLGFLQYRQIYVHS</sequence>